<reference evidence="2 3" key="1">
    <citation type="journal article" date="2005" name="PLoS Genet.">
        <title>Life in hot carbon monoxide: the complete genome sequence of Carboxydothermus hydrogenoformans Z-2901.</title>
        <authorList>
            <person name="Wu M."/>
            <person name="Ren Q."/>
            <person name="Durkin A.S."/>
            <person name="Daugherty S.C."/>
            <person name="Brinkac L.M."/>
            <person name="Dodson R.J."/>
            <person name="Madupu R."/>
            <person name="Sullivan S.A."/>
            <person name="Kolonay J.F."/>
            <person name="Haft D.H."/>
            <person name="Nelson W.C."/>
            <person name="Tallon L.J."/>
            <person name="Jones K.M."/>
            <person name="Ulrich L.E."/>
            <person name="Gonzalez J.M."/>
            <person name="Zhulin I.B."/>
            <person name="Robb F.T."/>
            <person name="Eisen J.A."/>
        </authorList>
    </citation>
    <scope>NUCLEOTIDE SEQUENCE [LARGE SCALE GENOMIC DNA]</scope>
    <source>
        <strain evidence="3">ATCC BAA-161 / DSM 6008 / Z-2901</strain>
    </source>
</reference>
<dbReference type="Proteomes" id="UP000002706">
    <property type="component" value="Chromosome"/>
</dbReference>
<evidence type="ECO:0000256" key="1">
    <source>
        <dbReference type="SAM" id="MobiDB-lite"/>
    </source>
</evidence>
<accession>Q3AER2</accession>
<keyword evidence="3" id="KW-1185">Reference proteome</keyword>
<dbReference type="InParanoid" id="Q3AER2"/>
<dbReference type="KEGG" id="chy:CHY_0514"/>
<gene>
    <name evidence="2" type="ordered locus">CHY_0514</name>
</gene>
<dbReference type="HOGENOM" id="CLU_3372772_0_0_9"/>
<dbReference type="AlphaFoldDB" id="Q3AER2"/>
<sequence>MGAVQKEGPREPGVAANPVPEFCTDRPGAFRSKG</sequence>
<feature type="region of interest" description="Disordered" evidence="1">
    <location>
        <begin position="1"/>
        <end position="34"/>
    </location>
</feature>
<protein>
    <submittedName>
        <fullName evidence="2">Uncharacterized protein</fullName>
    </submittedName>
</protein>
<evidence type="ECO:0000313" key="3">
    <source>
        <dbReference type="Proteomes" id="UP000002706"/>
    </source>
</evidence>
<proteinExistence type="predicted"/>
<evidence type="ECO:0000313" key="2">
    <source>
        <dbReference type="EMBL" id="ABB13650.1"/>
    </source>
</evidence>
<name>Q3AER2_CARHZ</name>
<dbReference type="EMBL" id="CP000141">
    <property type="protein sequence ID" value="ABB13650.1"/>
    <property type="molecule type" value="Genomic_DNA"/>
</dbReference>
<organism evidence="2 3">
    <name type="scientific">Carboxydothermus hydrogenoformans (strain ATCC BAA-161 / DSM 6008 / Z-2901)</name>
    <dbReference type="NCBI Taxonomy" id="246194"/>
    <lineage>
        <taxon>Bacteria</taxon>
        <taxon>Bacillati</taxon>
        <taxon>Bacillota</taxon>
        <taxon>Clostridia</taxon>
        <taxon>Thermoanaerobacterales</taxon>
        <taxon>Thermoanaerobacteraceae</taxon>
        <taxon>Carboxydothermus</taxon>
    </lineage>
</organism>